<reference evidence="3" key="1">
    <citation type="submission" date="2017-11" db="EMBL/GenBank/DDBJ databases">
        <authorList>
            <person name="Lima N.C."/>
            <person name="Parody-Merino A.M."/>
            <person name="Battley P.F."/>
            <person name="Fidler A.E."/>
            <person name="Prosdocimi F."/>
        </authorList>
    </citation>
    <scope>NUCLEOTIDE SEQUENCE [LARGE SCALE GENOMIC DNA]</scope>
</reference>
<name>A0A2I0U0D1_LIMLA</name>
<dbReference type="EMBL" id="KZ506470">
    <property type="protein sequence ID" value="PKU39508.1"/>
    <property type="molecule type" value="Genomic_DNA"/>
</dbReference>
<keyword evidence="3" id="KW-1185">Reference proteome</keyword>
<evidence type="ECO:0000313" key="2">
    <source>
        <dbReference type="EMBL" id="PKU39508.1"/>
    </source>
</evidence>
<sequence>MSIAALLDCSPLAPQQGQPMKKDPPLDASRAPISTVPHSRSCYGTPNAVPTLGPIRAHLMSHNPKMIMDCFLTDSRVAEIKGGCWPERVSSLLCSSARMLSPSALVLAAWVEAGNRRPDLVAGPDYARADLARIKLVQVLATSDSNGTNGEMLPSKADAKTNPTPFSYEQFCGKAPQPKKQLHKSGIGQALLRTTLCTA</sequence>
<feature type="region of interest" description="Disordered" evidence="1">
    <location>
        <begin position="1"/>
        <end position="31"/>
    </location>
</feature>
<proteinExistence type="predicted"/>
<dbReference type="Proteomes" id="UP000233556">
    <property type="component" value="Unassembled WGS sequence"/>
</dbReference>
<evidence type="ECO:0000256" key="1">
    <source>
        <dbReference type="SAM" id="MobiDB-lite"/>
    </source>
</evidence>
<reference evidence="3" key="2">
    <citation type="submission" date="2017-12" db="EMBL/GenBank/DDBJ databases">
        <title>Genome sequence of the Bar-tailed Godwit (Limosa lapponica baueri).</title>
        <authorList>
            <person name="Lima N.C.B."/>
            <person name="Parody-Merino A.M."/>
            <person name="Battley P.F."/>
            <person name="Fidler A.E."/>
            <person name="Prosdocimi F."/>
        </authorList>
    </citation>
    <scope>NUCLEOTIDE SEQUENCE [LARGE SCALE GENOMIC DNA]</scope>
</reference>
<evidence type="ECO:0000313" key="3">
    <source>
        <dbReference type="Proteomes" id="UP000233556"/>
    </source>
</evidence>
<organism evidence="2 3">
    <name type="scientific">Limosa lapponica baueri</name>
    <dbReference type="NCBI Taxonomy" id="1758121"/>
    <lineage>
        <taxon>Eukaryota</taxon>
        <taxon>Metazoa</taxon>
        <taxon>Chordata</taxon>
        <taxon>Craniata</taxon>
        <taxon>Vertebrata</taxon>
        <taxon>Euteleostomi</taxon>
        <taxon>Archelosauria</taxon>
        <taxon>Archosauria</taxon>
        <taxon>Dinosauria</taxon>
        <taxon>Saurischia</taxon>
        <taxon>Theropoda</taxon>
        <taxon>Coelurosauria</taxon>
        <taxon>Aves</taxon>
        <taxon>Neognathae</taxon>
        <taxon>Neoaves</taxon>
        <taxon>Charadriiformes</taxon>
        <taxon>Scolopacidae</taxon>
        <taxon>Limosa</taxon>
    </lineage>
</organism>
<dbReference type="AlphaFoldDB" id="A0A2I0U0D1"/>
<gene>
    <name evidence="2" type="ORF">llap_10190</name>
</gene>
<protein>
    <submittedName>
        <fullName evidence="2">Uncharacterized protein</fullName>
    </submittedName>
</protein>
<accession>A0A2I0U0D1</accession>